<sequence length="375" mass="40372">MGEADVIVVGAGPAGLACAAQLAGRGLTARLLEKAGSVGPVWRRHYDRLRLHTDRGHSALPGLPMPRGYPRYPSRDQVVAYLESYAGHFGLKPTFHCDVRALRRDAGLWHADTSMGRYAAPMVVVATGWADFPHRPSWPDEDRYRGHVIHSSEYRHPAAYLGQRVLVVGFGNSGGEIALDLADAGVDVTLSVRGPVGILPRELLGLPILTWAIAQAWLPPRVADAINAPAIRLALGPSQGLGLAIARKGPRRMIAEDHRVPLLDAGTLDRIRRGAIRVRGNIDHFTDEGVIFADPQGESRAEPFDAVILATGFRADLRGLLPQATDTLDERGAPRATGTPTGQPGLFFCGQIPSPTGQLREIGIEARRIAAFAAR</sequence>
<gene>
    <name evidence="2" type="ORF">SAMN04487997_3020</name>
</gene>
<dbReference type="PRINTS" id="PR00368">
    <property type="entry name" value="FADPNR"/>
</dbReference>
<evidence type="ECO:0000256" key="1">
    <source>
        <dbReference type="ARBA" id="ARBA00023002"/>
    </source>
</evidence>
<keyword evidence="3" id="KW-1185">Reference proteome</keyword>
<accession>A0A1H6XXQ9</accession>
<dbReference type="Gene3D" id="3.50.50.60">
    <property type="entry name" value="FAD/NAD(P)-binding domain"/>
    <property type="match status" value="1"/>
</dbReference>
<dbReference type="Pfam" id="PF13738">
    <property type="entry name" value="Pyr_redox_3"/>
    <property type="match status" value="1"/>
</dbReference>
<name>A0A1H6XXQ9_9GAMM</name>
<dbReference type="Proteomes" id="UP000199420">
    <property type="component" value="Unassembled WGS sequence"/>
</dbReference>
<dbReference type="GO" id="GO:0050660">
    <property type="term" value="F:flavin adenine dinucleotide binding"/>
    <property type="evidence" value="ECO:0007669"/>
    <property type="project" value="InterPro"/>
</dbReference>
<dbReference type="InterPro" id="IPR036188">
    <property type="entry name" value="FAD/NAD-bd_sf"/>
</dbReference>
<dbReference type="GO" id="GO:0050661">
    <property type="term" value="F:NADP binding"/>
    <property type="evidence" value="ECO:0007669"/>
    <property type="project" value="InterPro"/>
</dbReference>
<protein>
    <submittedName>
        <fullName evidence="2">Predicted flavoprotein CzcO associated with the cation diffusion facilitator CzcD</fullName>
    </submittedName>
</protein>
<dbReference type="PANTHER" id="PTHR43539">
    <property type="entry name" value="FLAVIN-BINDING MONOOXYGENASE-LIKE PROTEIN (AFU_ORTHOLOGUE AFUA_4G09220)"/>
    <property type="match status" value="1"/>
</dbReference>
<keyword evidence="1" id="KW-0560">Oxidoreductase</keyword>
<evidence type="ECO:0000313" key="2">
    <source>
        <dbReference type="EMBL" id="SEJ32966.1"/>
    </source>
</evidence>
<dbReference type="PRINTS" id="PR00411">
    <property type="entry name" value="PNDRDTASEI"/>
</dbReference>
<dbReference type="InterPro" id="IPR036291">
    <property type="entry name" value="NAD(P)-bd_dom_sf"/>
</dbReference>
<dbReference type="PANTHER" id="PTHR43539:SF78">
    <property type="entry name" value="FLAVIN-CONTAINING MONOOXYGENASE"/>
    <property type="match status" value="1"/>
</dbReference>
<reference evidence="2 3" key="1">
    <citation type="submission" date="2016-10" db="EMBL/GenBank/DDBJ databases">
        <authorList>
            <person name="de Groot N.N."/>
        </authorList>
    </citation>
    <scope>NUCLEOTIDE SEQUENCE [LARGE SCALE GENOMIC DNA]</scope>
    <source>
        <strain evidence="2 3">DSM 26515</strain>
    </source>
</reference>
<evidence type="ECO:0000313" key="3">
    <source>
        <dbReference type="Proteomes" id="UP000199420"/>
    </source>
</evidence>
<dbReference type="PIRSF" id="PIRSF000332">
    <property type="entry name" value="FMO"/>
    <property type="match status" value="1"/>
</dbReference>
<proteinExistence type="predicted"/>
<dbReference type="GO" id="GO:0004497">
    <property type="term" value="F:monooxygenase activity"/>
    <property type="evidence" value="ECO:0007669"/>
    <property type="project" value="TreeGrafter"/>
</dbReference>
<dbReference type="InterPro" id="IPR050982">
    <property type="entry name" value="Auxin_biosynth/cation_transpt"/>
</dbReference>
<dbReference type="InterPro" id="IPR000960">
    <property type="entry name" value="Flavin_mOase"/>
</dbReference>
<dbReference type="SUPFAM" id="SSF51905">
    <property type="entry name" value="FAD/NAD(P)-binding domain"/>
    <property type="match status" value="1"/>
</dbReference>
<dbReference type="AlphaFoldDB" id="A0A1H6XXQ9"/>
<dbReference type="STRING" id="529704.SAMN02927913_2421"/>
<dbReference type="OrthoDB" id="9790219at2"/>
<dbReference type="SUPFAM" id="SSF51735">
    <property type="entry name" value="NAD(P)-binding Rossmann-fold domains"/>
    <property type="match status" value="1"/>
</dbReference>
<dbReference type="RefSeq" id="WP_091337241.1">
    <property type="nucleotide sequence ID" value="NZ_FNYC01000006.1"/>
</dbReference>
<dbReference type="EMBL" id="FNYC01000006">
    <property type="protein sequence ID" value="SEJ32966.1"/>
    <property type="molecule type" value="Genomic_DNA"/>
</dbReference>
<organism evidence="2 3">
    <name type="scientific">Frateuria terrea</name>
    <dbReference type="NCBI Taxonomy" id="529704"/>
    <lineage>
        <taxon>Bacteria</taxon>
        <taxon>Pseudomonadati</taxon>
        <taxon>Pseudomonadota</taxon>
        <taxon>Gammaproteobacteria</taxon>
        <taxon>Lysobacterales</taxon>
        <taxon>Rhodanobacteraceae</taxon>
        <taxon>Frateuria</taxon>
    </lineage>
</organism>